<dbReference type="EMBL" id="BMDY01000004">
    <property type="protein sequence ID" value="GGA97813.1"/>
    <property type="molecule type" value="Genomic_DNA"/>
</dbReference>
<evidence type="ECO:0008006" key="3">
    <source>
        <dbReference type="Google" id="ProtNLM"/>
    </source>
</evidence>
<name>A0ABQ1HXX8_9ALTE</name>
<gene>
    <name evidence="1" type="ORF">GCM10007414_08470</name>
</gene>
<sequence>MPKRLKAYQEFVEDLEKRLQESGEVSQEELSKMIDTTQEYLQAASDLSKDEWQLIANYVRRDLSDWRNDYKRAYEESPSKMALKESIWYWLAKLSDQSQLEWHELLGDLQHQGVYHSGELLGLGTLECAECGRKTALWHPTIIEPCEDCKSKRFYRHPISDSFE</sequence>
<dbReference type="Pfam" id="PF07295">
    <property type="entry name" value="DUF1451"/>
    <property type="match status" value="1"/>
</dbReference>
<keyword evidence="2" id="KW-1185">Reference proteome</keyword>
<proteinExistence type="predicted"/>
<evidence type="ECO:0000313" key="1">
    <source>
        <dbReference type="EMBL" id="GGA97813.1"/>
    </source>
</evidence>
<dbReference type="Proteomes" id="UP000651977">
    <property type="component" value="Unassembled WGS sequence"/>
</dbReference>
<comment type="caution">
    <text evidence="1">The sequence shown here is derived from an EMBL/GenBank/DDBJ whole genome shotgun (WGS) entry which is preliminary data.</text>
</comment>
<dbReference type="RefSeq" id="WP_055732290.1">
    <property type="nucleotide sequence ID" value="NZ_BMDY01000004.1"/>
</dbReference>
<organism evidence="1 2">
    <name type="scientific">Agarivorans gilvus</name>
    <dbReference type="NCBI Taxonomy" id="680279"/>
    <lineage>
        <taxon>Bacteria</taxon>
        <taxon>Pseudomonadati</taxon>
        <taxon>Pseudomonadota</taxon>
        <taxon>Gammaproteobacteria</taxon>
        <taxon>Alteromonadales</taxon>
        <taxon>Alteromonadaceae</taxon>
        <taxon>Agarivorans</taxon>
    </lineage>
</organism>
<protein>
    <recommendedName>
        <fullName evidence="3">Zinc ribbon-containing protein</fullName>
    </recommendedName>
</protein>
<reference evidence="2" key="1">
    <citation type="journal article" date="2019" name="Int. J. Syst. Evol. Microbiol.">
        <title>The Global Catalogue of Microorganisms (GCM) 10K type strain sequencing project: providing services to taxonomists for standard genome sequencing and annotation.</title>
        <authorList>
            <consortium name="The Broad Institute Genomics Platform"/>
            <consortium name="The Broad Institute Genome Sequencing Center for Infectious Disease"/>
            <person name="Wu L."/>
            <person name="Ma J."/>
        </authorList>
    </citation>
    <scope>NUCLEOTIDE SEQUENCE [LARGE SCALE GENOMIC DNA]</scope>
    <source>
        <strain evidence="2">CGMCC 1.10131</strain>
    </source>
</reference>
<evidence type="ECO:0000313" key="2">
    <source>
        <dbReference type="Proteomes" id="UP000651977"/>
    </source>
</evidence>
<dbReference type="InterPro" id="IPR009912">
    <property type="entry name" value="DUF1451"/>
</dbReference>
<accession>A0ABQ1HXX8</accession>